<dbReference type="AlphaFoldDB" id="A0A645ENG8"/>
<evidence type="ECO:0000313" key="2">
    <source>
        <dbReference type="EMBL" id="MPN03357.1"/>
    </source>
</evidence>
<comment type="caution">
    <text evidence="2">The sequence shown here is derived from an EMBL/GenBank/DDBJ whole genome shotgun (WGS) entry which is preliminary data.</text>
</comment>
<sequence length="96" mass="10349">MMGSELTGAVSVGAGAPEGEAEGAADCWEQPGRIRARISTRARTADMLLLCIASHSFFIFHDVVYRQTDMNVGVGVAWDWGQAVLLFLNSRYASAL</sequence>
<accession>A0A645ENG8</accession>
<feature type="compositionally biased region" description="Low complexity" evidence="1">
    <location>
        <begin position="8"/>
        <end position="24"/>
    </location>
</feature>
<reference evidence="2" key="1">
    <citation type="submission" date="2019-08" db="EMBL/GenBank/DDBJ databases">
        <authorList>
            <person name="Kucharzyk K."/>
            <person name="Murdoch R.W."/>
            <person name="Higgins S."/>
            <person name="Loffler F."/>
        </authorList>
    </citation>
    <scope>NUCLEOTIDE SEQUENCE</scope>
</reference>
<evidence type="ECO:0000256" key="1">
    <source>
        <dbReference type="SAM" id="MobiDB-lite"/>
    </source>
</evidence>
<gene>
    <name evidence="2" type="ORF">SDC9_150585</name>
</gene>
<proteinExistence type="predicted"/>
<dbReference type="EMBL" id="VSSQ01049277">
    <property type="protein sequence ID" value="MPN03357.1"/>
    <property type="molecule type" value="Genomic_DNA"/>
</dbReference>
<feature type="region of interest" description="Disordered" evidence="1">
    <location>
        <begin position="1"/>
        <end position="24"/>
    </location>
</feature>
<name>A0A645ENG8_9ZZZZ</name>
<protein>
    <submittedName>
        <fullName evidence="2">Uncharacterized protein</fullName>
    </submittedName>
</protein>
<organism evidence="2">
    <name type="scientific">bioreactor metagenome</name>
    <dbReference type="NCBI Taxonomy" id="1076179"/>
    <lineage>
        <taxon>unclassified sequences</taxon>
        <taxon>metagenomes</taxon>
        <taxon>ecological metagenomes</taxon>
    </lineage>
</organism>